<proteinExistence type="predicted"/>
<organism evidence="3 4">
    <name type="scientific">Streptomyces phage EGole</name>
    <dbReference type="NCBI Taxonomy" id="2517973"/>
    <lineage>
        <taxon>Viruses</taxon>
        <taxon>Duplodnaviria</taxon>
        <taxon>Heunggongvirae</taxon>
        <taxon>Uroviricota</taxon>
        <taxon>Caudoviricetes</taxon>
        <taxon>Stanwilliamsviridae</taxon>
        <taxon>Boydwoodruffvirinae</taxon>
        <taxon>Samistivirus</taxon>
        <taxon>Samistivirus egole</taxon>
    </lineage>
</organism>
<dbReference type="KEGG" id="vg:65119187"/>
<gene>
    <name evidence="3" type="primary">40</name>
    <name evidence="3" type="ORF">SEA_EGOLE_40</name>
</gene>
<feature type="compositionally biased region" description="Low complexity" evidence="1">
    <location>
        <begin position="43"/>
        <end position="82"/>
    </location>
</feature>
<protein>
    <submittedName>
        <fullName evidence="3">Endolysin</fullName>
    </submittedName>
</protein>
<dbReference type="EMBL" id="MK494112">
    <property type="protein sequence ID" value="QBP30837.1"/>
    <property type="molecule type" value="Genomic_DNA"/>
</dbReference>
<dbReference type="Pfam" id="PF01464">
    <property type="entry name" value="SLT"/>
    <property type="match status" value="1"/>
</dbReference>
<evidence type="ECO:0000313" key="3">
    <source>
        <dbReference type="EMBL" id="QBP30837.1"/>
    </source>
</evidence>
<sequence length="184" mass="19751">MGQDMRGNIAAIALCIGVATATVVTALSETGNLPLDVPKPVAEKQSPSSSPSATPSKSEAPKAAPQPSLTSSPTPKPSLSSLVVRTPTPKPTPKEFAKEQVGSKQFSCLNNLWHHESKWNENAVNSSSGAYGIPQALPGSKMAKAGKDWKTNPFTQVKWGVDYIEDRYGSPCNAWAHFRDNNWY</sequence>
<evidence type="ECO:0000256" key="1">
    <source>
        <dbReference type="SAM" id="MobiDB-lite"/>
    </source>
</evidence>
<dbReference type="InterPro" id="IPR023346">
    <property type="entry name" value="Lysozyme-like_dom_sf"/>
</dbReference>
<dbReference type="SUPFAM" id="SSF53955">
    <property type="entry name" value="Lysozyme-like"/>
    <property type="match status" value="1"/>
</dbReference>
<feature type="domain" description="Transglycosylase SLT" evidence="2">
    <location>
        <begin position="107"/>
        <end position="172"/>
    </location>
</feature>
<dbReference type="GeneID" id="65119187"/>
<dbReference type="Proteomes" id="UP000295379">
    <property type="component" value="Segment"/>
</dbReference>
<name>A0A482JAJ5_9CAUD</name>
<evidence type="ECO:0000259" key="2">
    <source>
        <dbReference type="Pfam" id="PF01464"/>
    </source>
</evidence>
<feature type="region of interest" description="Disordered" evidence="1">
    <location>
        <begin position="31"/>
        <end position="99"/>
    </location>
</feature>
<dbReference type="Gene3D" id="1.10.530.10">
    <property type="match status" value="1"/>
</dbReference>
<dbReference type="InterPro" id="IPR008258">
    <property type="entry name" value="Transglycosylase_SLT_dom_1"/>
</dbReference>
<dbReference type="RefSeq" id="YP_010101461.1">
    <property type="nucleotide sequence ID" value="NC_055791.1"/>
</dbReference>
<accession>A0A482JAJ5</accession>
<reference evidence="3 4" key="1">
    <citation type="submission" date="2019-02" db="EMBL/GenBank/DDBJ databases">
        <authorList>
            <person name="Montgomery L.N."/>
            <person name="Ray S.M."/>
            <person name="Barba J."/>
            <person name="Russ E.M."/>
            <person name="Bhuiyan S."/>
            <person name="Nayek S."/>
            <person name="Hughes L.E."/>
            <person name="Garlena R.A."/>
            <person name="Russell D.A."/>
            <person name="Pope W.H."/>
            <person name="Jacobs-Sera D."/>
            <person name="Hatfull G.F."/>
        </authorList>
    </citation>
    <scope>NUCLEOTIDE SEQUENCE [LARGE SCALE GENOMIC DNA]</scope>
</reference>
<evidence type="ECO:0000313" key="4">
    <source>
        <dbReference type="Proteomes" id="UP000295379"/>
    </source>
</evidence>
<keyword evidence="4" id="KW-1185">Reference proteome</keyword>